<evidence type="ECO:0000313" key="2">
    <source>
        <dbReference type="EMBL" id="SUT92698.1"/>
    </source>
</evidence>
<sequence>MKKLVMLSLGLVLGVANAAETENSETTKPKEQAQQPVAVLRVFDTSGSSPKVLDKNRFSRSKARELCLIVGNVPVQENNVFVHYLQAPAAFKVDVPANMAKVEAEENGKNYLITKNVTKAEMPKGEAAFCWRFGKEDPIGEYKVDAQFNDIVFKNLKFTVLK</sequence>
<accession>A0A380TVG8</accession>
<dbReference type="Proteomes" id="UP000254649">
    <property type="component" value="Unassembled WGS sequence"/>
</dbReference>
<dbReference type="EMBL" id="UFRQ01000003">
    <property type="protein sequence ID" value="SUT92698.1"/>
    <property type="molecule type" value="Genomic_DNA"/>
</dbReference>
<reference evidence="2 3" key="1">
    <citation type="submission" date="2018-06" db="EMBL/GenBank/DDBJ databases">
        <authorList>
            <consortium name="Pathogen Informatics"/>
            <person name="Doyle S."/>
        </authorList>
    </citation>
    <scope>NUCLEOTIDE SEQUENCE [LARGE SCALE GENOMIC DNA]</scope>
    <source>
        <strain evidence="2 3">NCTC10801</strain>
    </source>
</reference>
<gene>
    <name evidence="2" type="ORF">NCTC10801_01763</name>
</gene>
<evidence type="ECO:0000313" key="3">
    <source>
        <dbReference type="Proteomes" id="UP000254649"/>
    </source>
</evidence>
<keyword evidence="3" id="KW-1185">Reference proteome</keyword>
<dbReference type="OrthoDB" id="8613971at2"/>
<keyword evidence="1" id="KW-0732">Signal</keyword>
<feature type="chain" id="PRO_5016987943" evidence="1">
    <location>
        <begin position="19"/>
        <end position="162"/>
    </location>
</feature>
<name>A0A380TVG8_9PAST</name>
<evidence type="ECO:0000256" key="1">
    <source>
        <dbReference type="SAM" id="SignalP"/>
    </source>
</evidence>
<dbReference type="AlphaFoldDB" id="A0A380TVG8"/>
<proteinExistence type="predicted"/>
<feature type="signal peptide" evidence="1">
    <location>
        <begin position="1"/>
        <end position="18"/>
    </location>
</feature>
<protein>
    <submittedName>
        <fullName evidence="2">Uncharacterized protein</fullName>
    </submittedName>
</protein>
<organism evidence="2 3">
    <name type="scientific">[Actinobacillus] rossii</name>
    <dbReference type="NCBI Taxonomy" id="123820"/>
    <lineage>
        <taxon>Bacteria</taxon>
        <taxon>Pseudomonadati</taxon>
        <taxon>Pseudomonadota</taxon>
        <taxon>Gammaproteobacteria</taxon>
        <taxon>Pasteurellales</taxon>
        <taxon>Pasteurellaceae</taxon>
    </lineage>
</organism>